<feature type="compositionally biased region" description="Polar residues" evidence="1">
    <location>
        <begin position="76"/>
        <end position="85"/>
    </location>
</feature>
<feature type="compositionally biased region" description="Low complexity" evidence="1">
    <location>
        <begin position="339"/>
        <end position="349"/>
    </location>
</feature>
<feature type="compositionally biased region" description="Basic and acidic residues" evidence="1">
    <location>
        <begin position="141"/>
        <end position="152"/>
    </location>
</feature>
<gene>
    <name evidence="2" type="ORF">PHLCEN_2v7423</name>
</gene>
<keyword evidence="3" id="KW-1185">Reference proteome</keyword>
<feature type="region of interest" description="Disordered" evidence="1">
    <location>
        <begin position="336"/>
        <end position="363"/>
    </location>
</feature>
<comment type="caution">
    <text evidence="2">The sequence shown here is derived from an EMBL/GenBank/DDBJ whole genome shotgun (WGS) entry which is preliminary data.</text>
</comment>
<feature type="compositionally biased region" description="Pro residues" evidence="1">
    <location>
        <begin position="7"/>
        <end position="17"/>
    </location>
</feature>
<feature type="region of interest" description="Disordered" evidence="1">
    <location>
        <begin position="131"/>
        <end position="184"/>
    </location>
</feature>
<name>A0A2R6NWM4_9APHY</name>
<feature type="region of interest" description="Disordered" evidence="1">
    <location>
        <begin position="445"/>
        <end position="464"/>
    </location>
</feature>
<evidence type="ECO:0000256" key="1">
    <source>
        <dbReference type="SAM" id="MobiDB-lite"/>
    </source>
</evidence>
<dbReference type="AlphaFoldDB" id="A0A2R6NWM4"/>
<evidence type="ECO:0000313" key="2">
    <source>
        <dbReference type="EMBL" id="PSR78350.1"/>
    </source>
</evidence>
<feature type="compositionally biased region" description="Polar residues" evidence="1">
    <location>
        <begin position="168"/>
        <end position="178"/>
    </location>
</feature>
<feature type="region of interest" description="Disordered" evidence="1">
    <location>
        <begin position="1"/>
        <end position="85"/>
    </location>
</feature>
<proteinExistence type="predicted"/>
<evidence type="ECO:0000313" key="3">
    <source>
        <dbReference type="Proteomes" id="UP000186601"/>
    </source>
</evidence>
<feature type="compositionally biased region" description="Low complexity" evidence="1">
    <location>
        <begin position="155"/>
        <end position="167"/>
    </location>
</feature>
<dbReference type="EMBL" id="MLYV02000749">
    <property type="protein sequence ID" value="PSR78350.1"/>
    <property type="molecule type" value="Genomic_DNA"/>
</dbReference>
<organism evidence="2 3">
    <name type="scientific">Hermanssonia centrifuga</name>
    <dbReference type="NCBI Taxonomy" id="98765"/>
    <lineage>
        <taxon>Eukaryota</taxon>
        <taxon>Fungi</taxon>
        <taxon>Dikarya</taxon>
        <taxon>Basidiomycota</taxon>
        <taxon>Agaricomycotina</taxon>
        <taxon>Agaricomycetes</taxon>
        <taxon>Polyporales</taxon>
        <taxon>Meruliaceae</taxon>
        <taxon>Hermanssonia</taxon>
    </lineage>
</organism>
<protein>
    <submittedName>
        <fullName evidence="2">Uncharacterized protein</fullName>
    </submittedName>
</protein>
<feature type="compositionally biased region" description="Acidic residues" evidence="1">
    <location>
        <begin position="445"/>
        <end position="461"/>
    </location>
</feature>
<dbReference type="Proteomes" id="UP000186601">
    <property type="component" value="Unassembled WGS sequence"/>
</dbReference>
<dbReference type="STRING" id="98765.A0A2R6NWM4"/>
<reference evidence="2 3" key="1">
    <citation type="submission" date="2018-02" db="EMBL/GenBank/DDBJ databases">
        <title>Genome sequence of the basidiomycete white-rot fungus Phlebia centrifuga.</title>
        <authorList>
            <person name="Granchi Z."/>
            <person name="Peng M."/>
            <person name="de Vries R.P."/>
            <person name="Hilden K."/>
            <person name="Makela M.R."/>
            <person name="Grigoriev I."/>
            <person name="Riley R."/>
        </authorList>
    </citation>
    <scope>NUCLEOTIDE SEQUENCE [LARGE SCALE GENOMIC DNA]</scope>
    <source>
        <strain evidence="2 3">FBCC195</strain>
    </source>
</reference>
<sequence>MSNNHPTRPPNLPPQRPNVPSVLDIPLPSPYTFPVQSTAEHENTSGGAMQLGGSPPYIPSVPTTRRGNQHRYDPDTFQSSAETSQRYPPLIEGSFATRRDVGTARFRLYPDHYNTEDVTSAVMAQVEEGRNHFHPSTTSRAEPRQFEAHEHQPQSYYSTSRRSSTSSMGNTAENSSSGHYPLNRDIDRHQLPQQVYTPDILNTTTGALQSYHRPSRPSSSLSRPSRSVSNTSQHSQVLGVTYLHPSQSQHLQSFPGNVGTPIAYRDGTAASPAFATVPLFGNPEPGLESRGFASPADEILNTVSPHPDGLAIHDVTAGEGVNPLPAVVLSAPRLDGASRSHTMSSTTSHPDANGDAGTSIPTASACVDNGSPQPDVHIPSSVNLFNDDIPPTIRDEPLDEESLAMALRPGEARLGGAEPAHAKCDATPDVEGKDVVDRERIDDIYEDMNDGSDSDDGDNEPIDWKRRVTDENRRKLNAELTAVDEVFSDIAKKSGFSVEQVSAVYQSQRVNMSTAPNYWNLYSIWFADHTLQECRRIHPDTPDELINTTGVSANDRSRCFSLFKREYSDNYKEILSAYHDVYILSSAPQTVAKRVRTFRRLCDRFEVMAQSVHKHFGFEVAFVATGSSAHQDDRIGKVFESSGLSGFFKRVSRSNGTDDEILAHAKAHAV</sequence>
<accession>A0A2R6NWM4</accession>
<feature type="region of interest" description="Disordered" evidence="1">
    <location>
        <begin position="209"/>
        <end position="234"/>
    </location>
</feature>
<feature type="compositionally biased region" description="Low complexity" evidence="1">
    <location>
        <begin position="216"/>
        <end position="229"/>
    </location>
</feature>
<dbReference type="OrthoDB" id="2758439at2759"/>